<sequence length="920" mass="102657">MGLSINIWRTCELTPAQTNLLGVVESALFDQPRKTESELRTLIISLNLALQAGLSSEEVEQTARIIEEKEGIKAGLGAIVDSPDFVPWLDDAKAGIDPFYWTRYRKLLVQQGLPKDVVISLDKVTDTILSRLGNPNLLQQWDRRGMVVGHVQSGKTANYNGLICKAADAGYRLIIVIAGIHNNLRNQTQGRIDEGFIGRDTGRQQPRNTAERHVIGVGKFDPGRTPVSLTNTLRDFNKGIASTNTSEIDSYKVPVILVIKKNPNTLKNLLDWLRDNSARGDKEMIDQPMLLIDDEADNASINTKYGKKAVTTINGQIRDLLGLFHRSCYVGYTATPFANIFIDPDQDDEMFAEDLFPRDFIIGLDAPTNYFGGSKVFIEGLPDDAEPVWLRQITDNEDVLPIKHMIDFQIDGLPESMIRALRLFLVARTIRDLRGQSRSHCSMLVNASRFTRVQTQMRNRLHETLERIQNSVRINAALGTGALEDPEIRALHDVWFEEYSEAWDDWEAIQSALLDSIASAKVVEVNSKANGLDYSGAGDRGQTVIAVGGFSLSRGLTLEGLTVTWFLRNTMMYDTLMQMGRWFGYRGGYEDLCRIWMPLEAIDWYAFIADATEELHQELKTMEKAKATPRMFGLAVRSHPSSLLITAKNKMGSSKKVTTLVGLSNAFVETAKVSVKPTELAANRELAKSLLSALSEQGHNPDNCERFGASYLITGVPVGTIDEFLAGWRNTDESVTTETAPIRKYIETRPNSEAAIWDVLVVSLKPVEGSANAQLGWKIWPARRYVDLGDLKHGYMSFSGKRMRVSSRGVEKAGVDPVKAAEAEQRHLLENPDSKNVPDHVYREVRDRPLFILHLVRSTPPEGVDDKHAALPADPVIAWSISFPKSSRPGERVEYVVNTQKMRELFGEPDDDEDAEGDGE</sequence>
<organism evidence="2 3">
    <name type="scientific">Rhizobium bangladeshense</name>
    <dbReference type="NCBI Taxonomy" id="1138189"/>
    <lineage>
        <taxon>Bacteria</taxon>
        <taxon>Pseudomonadati</taxon>
        <taxon>Pseudomonadota</taxon>
        <taxon>Alphaproteobacteria</taxon>
        <taxon>Hyphomicrobiales</taxon>
        <taxon>Rhizobiaceae</taxon>
        <taxon>Rhizobium/Agrobacterium group</taxon>
        <taxon>Rhizobium</taxon>
    </lineage>
</organism>
<feature type="domain" description="Putative endonuclease Z1" evidence="1">
    <location>
        <begin position="416"/>
        <end position="643"/>
    </location>
</feature>
<evidence type="ECO:0000259" key="1">
    <source>
        <dbReference type="Pfam" id="PF10593"/>
    </source>
</evidence>
<dbReference type="InterPro" id="IPR018310">
    <property type="entry name" value="Put_endonuclease_Z1-dom"/>
</dbReference>
<name>A0ABS7LSP6_9HYPH</name>
<dbReference type="Proteomes" id="UP000720124">
    <property type="component" value="Unassembled WGS sequence"/>
</dbReference>
<comment type="caution">
    <text evidence="2">The sequence shown here is derived from an EMBL/GenBank/DDBJ whole genome shotgun (WGS) entry which is preliminary data.</text>
</comment>
<gene>
    <name evidence="2" type="ORF">HJA87_30560</name>
</gene>
<proteinExistence type="predicted"/>
<evidence type="ECO:0000313" key="2">
    <source>
        <dbReference type="EMBL" id="MBY3594174.1"/>
    </source>
</evidence>
<dbReference type="EMBL" id="JABTXI010000020">
    <property type="protein sequence ID" value="MBY3594174.1"/>
    <property type="molecule type" value="Genomic_DNA"/>
</dbReference>
<keyword evidence="3" id="KW-1185">Reference proteome</keyword>
<protein>
    <submittedName>
        <fullName evidence="2">Z1 domain-containing protein</fullName>
    </submittedName>
</protein>
<accession>A0ABS7LSP6</accession>
<reference evidence="2 3" key="1">
    <citation type="submission" date="2020-06" db="EMBL/GenBank/DDBJ databases">
        <title>Global-level population genomics: horizontal gene transfer, symbiosis and evolution in Rhizobia.</title>
        <authorList>
            <person name="Gai Y."/>
        </authorList>
    </citation>
    <scope>NUCLEOTIDE SEQUENCE [LARGE SCALE GENOMIC DNA]</scope>
    <source>
        <strain evidence="2 3">PLR6_1b</strain>
    </source>
</reference>
<dbReference type="Pfam" id="PF10593">
    <property type="entry name" value="Z1"/>
    <property type="match status" value="1"/>
</dbReference>
<evidence type="ECO:0000313" key="3">
    <source>
        <dbReference type="Proteomes" id="UP000720124"/>
    </source>
</evidence>